<dbReference type="AlphaFoldDB" id="A0A7W3QRY4"/>
<accession>A0A7W3QRY4</accession>
<evidence type="ECO:0000256" key="2">
    <source>
        <dbReference type="ARBA" id="ARBA00022679"/>
    </source>
</evidence>
<comment type="caution">
    <text evidence="4">The sequence shown here is derived from an EMBL/GenBank/DDBJ whole genome shotgun (WGS) entry which is preliminary data.</text>
</comment>
<dbReference type="EMBL" id="JACJIA010000020">
    <property type="protein sequence ID" value="MBA8957087.1"/>
    <property type="molecule type" value="Genomic_DNA"/>
</dbReference>
<evidence type="ECO:0000256" key="3">
    <source>
        <dbReference type="ARBA" id="ARBA00022691"/>
    </source>
</evidence>
<proteinExistence type="predicted"/>
<gene>
    <name evidence="4" type="ORF">HNR61_008778</name>
</gene>
<dbReference type="Gene3D" id="3.40.50.150">
    <property type="entry name" value="Vaccinia Virus protein VP39"/>
    <property type="match status" value="1"/>
</dbReference>
<protein>
    <submittedName>
        <fullName evidence="4">SAM-dependent methyltransferase</fullName>
    </submittedName>
</protein>
<evidence type="ECO:0000313" key="5">
    <source>
        <dbReference type="Proteomes" id="UP000572680"/>
    </source>
</evidence>
<evidence type="ECO:0000313" key="4">
    <source>
        <dbReference type="EMBL" id="MBA8957087.1"/>
    </source>
</evidence>
<dbReference type="Proteomes" id="UP000572680">
    <property type="component" value="Unassembled WGS sequence"/>
</dbReference>
<dbReference type="PANTHER" id="PTHR43464">
    <property type="entry name" value="METHYLTRANSFERASE"/>
    <property type="match status" value="1"/>
</dbReference>
<dbReference type="GO" id="GO:0008168">
    <property type="term" value="F:methyltransferase activity"/>
    <property type="evidence" value="ECO:0007669"/>
    <property type="project" value="UniProtKB-KW"/>
</dbReference>
<sequence length="200" mass="21559">MPGIAGTAGYNEAADVLVRQYETLAFEDVHADVLHLLPDAPGRVLDVGAGSGRDAAALARLGHRVVAVEPACELRERARRLHADAPVTWIDDALPELEAVHRGGRRFDLVLLSAVWMHLDGDERARAMKSVASLLVPGGRVVLTLRHGPVPPARRMFDVPVAETVALAEVNGLHVVHRGTRGDLLGRPGLRWSVLGLQPF</sequence>
<dbReference type="PANTHER" id="PTHR43464:SF19">
    <property type="entry name" value="UBIQUINONE BIOSYNTHESIS O-METHYLTRANSFERASE, MITOCHONDRIAL"/>
    <property type="match status" value="1"/>
</dbReference>
<dbReference type="CDD" id="cd02440">
    <property type="entry name" value="AdoMet_MTases"/>
    <property type="match status" value="1"/>
</dbReference>
<dbReference type="Pfam" id="PF13489">
    <property type="entry name" value="Methyltransf_23"/>
    <property type="match status" value="1"/>
</dbReference>
<reference evidence="4 5" key="1">
    <citation type="submission" date="2020-08" db="EMBL/GenBank/DDBJ databases">
        <title>Genomic Encyclopedia of Type Strains, Phase IV (KMG-IV): sequencing the most valuable type-strain genomes for metagenomic binning, comparative biology and taxonomic classification.</title>
        <authorList>
            <person name="Goeker M."/>
        </authorList>
    </citation>
    <scope>NUCLEOTIDE SEQUENCE [LARGE SCALE GENOMIC DNA]</scope>
    <source>
        <strain evidence="4 5">DSM 44197</strain>
    </source>
</reference>
<keyword evidence="2 4" id="KW-0808">Transferase</keyword>
<evidence type="ECO:0000256" key="1">
    <source>
        <dbReference type="ARBA" id="ARBA00022603"/>
    </source>
</evidence>
<keyword evidence="3" id="KW-0949">S-adenosyl-L-methionine</keyword>
<name>A0A7W3QRY4_ACTNM</name>
<dbReference type="InterPro" id="IPR029063">
    <property type="entry name" value="SAM-dependent_MTases_sf"/>
</dbReference>
<organism evidence="4 5">
    <name type="scientific">Actinomadura namibiensis</name>
    <dbReference type="NCBI Taxonomy" id="182080"/>
    <lineage>
        <taxon>Bacteria</taxon>
        <taxon>Bacillati</taxon>
        <taxon>Actinomycetota</taxon>
        <taxon>Actinomycetes</taxon>
        <taxon>Streptosporangiales</taxon>
        <taxon>Thermomonosporaceae</taxon>
        <taxon>Actinomadura</taxon>
    </lineage>
</organism>
<dbReference type="SUPFAM" id="SSF53335">
    <property type="entry name" value="S-adenosyl-L-methionine-dependent methyltransferases"/>
    <property type="match status" value="1"/>
</dbReference>
<keyword evidence="1 4" id="KW-0489">Methyltransferase</keyword>
<keyword evidence="5" id="KW-1185">Reference proteome</keyword>
<dbReference type="RefSeq" id="WP_182848946.1">
    <property type="nucleotide sequence ID" value="NZ_BAAALP010000019.1"/>
</dbReference>
<dbReference type="GO" id="GO:0032259">
    <property type="term" value="P:methylation"/>
    <property type="evidence" value="ECO:0007669"/>
    <property type="project" value="UniProtKB-KW"/>
</dbReference>